<evidence type="ECO:0000256" key="1">
    <source>
        <dbReference type="SAM" id="MobiDB-lite"/>
    </source>
</evidence>
<keyword evidence="2" id="KW-0472">Membrane</keyword>
<keyword evidence="2" id="KW-1133">Transmembrane helix</keyword>
<evidence type="ECO:0000256" key="2">
    <source>
        <dbReference type="SAM" id="Phobius"/>
    </source>
</evidence>
<protein>
    <submittedName>
        <fullName evidence="3">Uncharacterized protein</fullName>
    </submittedName>
</protein>
<feature type="compositionally biased region" description="Low complexity" evidence="1">
    <location>
        <begin position="54"/>
        <end position="66"/>
    </location>
</feature>
<name>A0A2R5GEG6_9STRA</name>
<accession>A0A2R5GEG6</accession>
<keyword evidence="2" id="KW-0812">Transmembrane</keyword>
<proteinExistence type="predicted"/>
<evidence type="ECO:0000313" key="4">
    <source>
        <dbReference type="Proteomes" id="UP000241890"/>
    </source>
</evidence>
<evidence type="ECO:0000313" key="3">
    <source>
        <dbReference type="EMBL" id="GBG29326.1"/>
    </source>
</evidence>
<feature type="transmembrane region" description="Helical" evidence="2">
    <location>
        <begin position="92"/>
        <end position="125"/>
    </location>
</feature>
<sequence length="187" mass="19719">MAAAKDTCPRSALVRILSYECSPGDVAINYALVAWSTVLCAEGILAAFEPATAAKSDTSSGGSTKSQGERPGDADSRRTGRAVVWAVNAYLWGFQIGLCLAVDCVGISIVWSAHAGILIALARSLEIDATPFLRQKLRNFAGACIAAWTYYALVEPPITTVAHAAAVAMGLGIGDLIRRWAYAARRS</sequence>
<dbReference type="AlphaFoldDB" id="A0A2R5GEG6"/>
<organism evidence="3 4">
    <name type="scientific">Hondaea fermentalgiana</name>
    <dbReference type="NCBI Taxonomy" id="2315210"/>
    <lineage>
        <taxon>Eukaryota</taxon>
        <taxon>Sar</taxon>
        <taxon>Stramenopiles</taxon>
        <taxon>Bigyra</taxon>
        <taxon>Labyrinthulomycetes</taxon>
        <taxon>Thraustochytrida</taxon>
        <taxon>Thraustochytriidae</taxon>
        <taxon>Hondaea</taxon>
    </lineage>
</organism>
<keyword evidence="4" id="KW-1185">Reference proteome</keyword>
<reference evidence="3 4" key="1">
    <citation type="submission" date="2017-12" db="EMBL/GenBank/DDBJ databases">
        <title>Sequencing, de novo assembly and annotation of complete genome of a new Thraustochytrid species, strain FCC1311.</title>
        <authorList>
            <person name="Sedici K."/>
            <person name="Godart F."/>
            <person name="Aiese Cigliano R."/>
            <person name="Sanseverino W."/>
            <person name="Barakat M."/>
            <person name="Ortet P."/>
            <person name="Marechal E."/>
            <person name="Cagnac O."/>
            <person name="Amato A."/>
        </authorList>
    </citation>
    <scope>NUCLEOTIDE SEQUENCE [LARGE SCALE GENOMIC DNA]</scope>
</reference>
<dbReference type="Proteomes" id="UP000241890">
    <property type="component" value="Unassembled WGS sequence"/>
</dbReference>
<gene>
    <name evidence="3" type="ORF">FCC1311_055482</name>
</gene>
<dbReference type="EMBL" id="BEYU01000056">
    <property type="protein sequence ID" value="GBG29326.1"/>
    <property type="molecule type" value="Genomic_DNA"/>
</dbReference>
<feature type="transmembrane region" description="Helical" evidence="2">
    <location>
        <begin position="160"/>
        <end position="177"/>
    </location>
</feature>
<feature type="region of interest" description="Disordered" evidence="1">
    <location>
        <begin position="54"/>
        <end position="76"/>
    </location>
</feature>
<comment type="caution">
    <text evidence="3">The sequence shown here is derived from an EMBL/GenBank/DDBJ whole genome shotgun (WGS) entry which is preliminary data.</text>
</comment>
<dbReference type="InParanoid" id="A0A2R5GEG6"/>
<feature type="compositionally biased region" description="Basic and acidic residues" evidence="1">
    <location>
        <begin position="67"/>
        <end position="76"/>
    </location>
</feature>